<accession>A0A059A0P1</accession>
<dbReference type="InterPro" id="IPR040892">
    <property type="entry name" value="RPN1_N"/>
</dbReference>
<evidence type="ECO:0000259" key="7">
    <source>
        <dbReference type="Pfam" id="PF17781"/>
    </source>
</evidence>
<evidence type="ECO:0000256" key="6">
    <source>
        <dbReference type="SAM" id="MobiDB-lite"/>
    </source>
</evidence>
<comment type="subunit">
    <text evidence="5">Component of the 19S regulatory particle (RP/PA700) base subcomplex of the 26S proteasome. The 26S proteasome is composed of a core protease (CP), known as the 20S proteasome, capped at one or both ends by the 19S regulatory particle (RP/PA700). The RP/PA700 complex is composed of at least 17 different subunits in two subcomplexes, the base and the lid, which form the portions proximal and distal to the 20S proteolytic core, respectively.</text>
</comment>
<dbReference type="OMA" id="GTCNGDI"/>
<dbReference type="PIRSF" id="PIRSF015965">
    <property type="entry name" value="26S_Psome_Rpn1"/>
    <property type="match status" value="1"/>
</dbReference>
<dbReference type="SUPFAM" id="SSF48371">
    <property type="entry name" value="ARM repeat"/>
    <property type="match status" value="1"/>
</dbReference>
<dbReference type="GO" id="GO:0008540">
    <property type="term" value="C:proteasome regulatory particle, base subcomplex"/>
    <property type="evidence" value="ECO:0007669"/>
    <property type="project" value="UniProtKB-UniRule"/>
</dbReference>
<dbReference type="GO" id="GO:0030163">
    <property type="term" value="P:protein catabolic process"/>
    <property type="evidence" value="ECO:0007669"/>
    <property type="project" value="UniProtKB-UniRule"/>
</dbReference>
<evidence type="ECO:0000313" key="8">
    <source>
        <dbReference type="EMBL" id="KCW47256.1"/>
    </source>
</evidence>
<dbReference type="PANTHER" id="PTHR10943">
    <property type="entry name" value="26S PROTEASOME NON-ATPASE REGULATORY SUBUNIT"/>
    <property type="match status" value="1"/>
</dbReference>
<evidence type="ECO:0000256" key="2">
    <source>
        <dbReference type="ARBA" id="ARBA00022737"/>
    </source>
</evidence>
<dbReference type="Pfam" id="PF17781">
    <property type="entry name" value="RPN1_RPN2_N"/>
    <property type="match status" value="1"/>
</dbReference>
<dbReference type="InterPro" id="IPR011989">
    <property type="entry name" value="ARM-like"/>
</dbReference>
<dbReference type="InterPro" id="IPR016643">
    <property type="entry name" value="26S_Psome_Rpn1"/>
</dbReference>
<evidence type="ECO:0000256" key="3">
    <source>
        <dbReference type="ARBA" id="ARBA00022843"/>
    </source>
</evidence>
<reference evidence="8" key="1">
    <citation type="submission" date="2013-07" db="EMBL/GenBank/DDBJ databases">
        <title>The genome of Eucalyptus grandis.</title>
        <authorList>
            <person name="Schmutz J."/>
            <person name="Hayes R."/>
            <person name="Myburg A."/>
            <person name="Tuskan G."/>
            <person name="Grattapaglia D."/>
            <person name="Rokhsar D.S."/>
        </authorList>
    </citation>
    <scope>NUCLEOTIDE SEQUENCE</scope>
    <source>
        <tissue evidence="8">Leaf extractions</tissue>
    </source>
</reference>
<evidence type="ECO:0000256" key="1">
    <source>
        <dbReference type="ARBA" id="ARBA00005460"/>
    </source>
</evidence>
<keyword evidence="2" id="KW-0677">Repeat</keyword>
<evidence type="ECO:0000256" key="5">
    <source>
        <dbReference type="PIRNR" id="PIRNR015965"/>
    </source>
</evidence>
<feature type="compositionally biased region" description="Polar residues" evidence="6">
    <location>
        <begin position="1"/>
        <end position="10"/>
    </location>
</feature>
<comment type="similarity">
    <text evidence="1 5">Belongs to the proteasome subunit S2 family.</text>
</comment>
<dbReference type="InterPro" id="IPR016024">
    <property type="entry name" value="ARM-type_fold"/>
</dbReference>
<evidence type="ECO:0000256" key="4">
    <source>
        <dbReference type="ARBA" id="ARBA00022942"/>
    </source>
</evidence>
<organism evidence="8">
    <name type="scientific">Eucalyptus grandis</name>
    <name type="common">Flooded gum</name>
    <dbReference type="NCBI Taxonomy" id="71139"/>
    <lineage>
        <taxon>Eukaryota</taxon>
        <taxon>Viridiplantae</taxon>
        <taxon>Streptophyta</taxon>
        <taxon>Embryophyta</taxon>
        <taxon>Tracheophyta</taxon>
        <taxon>Spermatophyta</taxon>
        <taxon>Magnoliopsida</taxon>
        <taxon>eudicotyledons</taxon>
        <taxon>Gunneridae</taxon>
        <taxon>Pentapetalae</taxon>
        <taxon>rosids</taxon>
        <taxon>malvids</taxon>
        <taxon>Myrtales</taxon>
        <taxon>Myrtaceae</taxon>
        <taxon>Myrtoideae</taxon>
        <taxon>Eucalypteae</taxon>
        <taxon>Eucalyptus</taxon>
    </lineage>
</organism>
<dbReference type="Pfam" id="PF01851">
    <property type="entry name" value="PC_rep"/>
    <property type="match status" value="2"/>
</dbReference>
<dbReference type="Gramene" id="KCW47256">
    <property type="protein sequence ID" value="KCW47256"/>
    <property type="gene ID" value="EUGRSUZ_K01053"/>
</dbReference>
<dbReference type="GO" id="GO:0042176">
    <property type="term" value="P:regulation of protein catabolic process"/>
    <property type="evidence" value="ECO:0007669"/>
    <property type="project" value="InterPro"/>
</dbReference>
<sequence length="769" mass="84483">MAPEKNSSGTSREEAPVKVPAKDPKKKEEKKDEDLSEEDLALKQQLELYVERVQDPDPGLQKVALESMRQEIRTSTSSMTSVPKPLKFLRPHYGTLKAYYETMEDSDLKRYLADILSVLALTMSAEGERESLKYRLLGSEGDIGSWGHEYVRNLAGEIAQEYTKRQSEEAPIKDLMELVKQIVAFHMKHNAEPEAVDLLMEVEDLDMLLKHVDGTNFKRTCLYLTSAARYLPGPDDGLVLDIAYKIYLKFEEYAIALQIALFLDKTQKVKEVFMSCSDLLRKKQFCYILARHGITFELDGDMVPDGDEKEALQEIVNNTNLSDGYLTLARDIEVMEPKSPEDIYKAHLLDGRASAGGGSVDSARQNLAATFVNAFVNAGFGQDKLMTVQSDSSSGSSGNWLFKNKEHGKASAAASLGMILLWDVDTGLAQLDKYFHSNDNHVIAGALLGVGIVNCNIKNDCDPALALLGDYIDKEDASIRIGAIMGLGLAYAGSQNEQIRAKLSPILNDAKAPLDVIAFTAISLGLIYVGSCNEEVAQSIIFTLMDRSESELGEPLARLLPLGLGLLYLGKQENVEVTAEVAKTFNEKIRKHCEMTLISCAYAGTGNVLKVQNLLGHCAQHLEKGETHQAPAILGIAMVAMAEELGLEMAIRSLEHLLQYGEQNIRRAVPLALGLLCIANPKVNVMDTLSRLSHDTDSEVAMAAVISLGLIGSGTNNARIAGMLRNLSSYYYKDASLLFCVRIAQGLVHLGKGLLTLNPYHSERFLLSP</sequence>
<keyword evidence="4 5" id="KW-0647">Proteasome</keyword>
<name>A0A059A0P1_EUCGR</name>
<dbReference type="InterPro" id="IPR002015">
    <property type="entry name" value="Proteasome/cyclosome_rpt"/>
</dbReference>
<dbReference type="FunFam" id="1.25.10.10:FF:000084">
    <property type="entry name" value="26S proteasome non-ATPase regulatory subunit 2 homolog"/>
    <property type="match status" value="1"/>
</dbReference>
<protein>
    <recommendedName>
        <fullName evidence="5">26S proteasome non-ATPase regulatory subunit 2 homolog</fullName>
    </recommendedName>
</protein>
<keyword evidence="3" id="KW-0832">Ubl conjugation</keyword>
<comment type="function">
    <text evidence="5">Acts as a regulatory subunit of the 26 proteasome which is involved in the ATP-dependent degradation of ubiquitinated proteins.</text>
</comment>
<dbReference type="PANTHER" id="PTHR10943:SF1">
    <property type="entry name" value="26S PROTEASOME NON-ATPASE REGULATORY SUBUNIT 2"/>
    <property type="match status" value="1"/>
</dbReference>
<feature type="region of interest" description="Disordered" evidence="6">
    <location>
        <begin position="1"/>
        <end position="38"/>
    </location>
</feature>
<dbReference type="GO" id="GO:0030234">
    <property type="term" value="F:enzyme regulator activity"/>
    <property type="evidence" value="ECO:0007669"/>
    <property type="project" value="UniProtKB-UniRule"/>
</dbReference>
<gene>
    <name evidence="8" type="ORF">EUGRSUZ_K01053</name>
</gene>
<dbReference type="Gene3D" id="1.25.10.10">
    <property type="entry name" value="Leucine-rich Repeat Variant"/>
    <property type="match status" value="1"/>
</dbReference>
<dbReference type="AlphaFoldDB" id="A0A059A0P1"/>
<dbReference type="EMBL" id="KK198763">
    <property type="protein sequence ID" value="KCW47256.1"/>
    <property type="molecule type" value="Genomic_DNA"/>
</dbReference>
<feature type="compositionally biased region" description="Basic and acidic residues" evidence="6">
    <location>
        <begin position="11"/>
        <end position="33"/>
    </location>
</feature>
<proteinExistence type="inferred from homology"/>
<feature type="domain" description="RPN1 N-terminal" evidence="7">
    <location>
        <begin position="46"/>
        <end position="348"/>
    </location>
</feature>